<comment type="subunit">
    <text evidence="3">Homodimer.</text>
</comment>
<dbReference type="Gene3D" id="3.40.30.10">
    <property type="entry name" value="Glutaredoxin"/>
    <property type="match status" value="1"/>
</dbReference>
<dbReference type="InterPro" id="IPR004045">
    <property type="entry name" value="Glutathione_S-Trfase_N"/>
</dbReference>
<protein>
    <recommendedName>
        <fullName evidence="4">glutathione transferase</fullName>
        <ecNumber evidence="4">2.5.1.18</ecNumber>
    </recommendedName>
</protein>
<evidence type="ECO:0000313" key="10">
    <source>
        <dbReference type="EMBL" id="AFK11343.1"/>
    </source>
</evidence>
<dbReference type="Pfam" id="PF00043">
    <property type="entry name" value="GST_C"/>
    <property type="match status" value="1"/>
</dbReference>
<dbReference type="Pfam" id="PF13409">
    <property type="entry name" value="GST_N_2"/>
    <property type="match status" value="1"/>
</dbReference>
<dbReference type="GO" id="GO:0004364">
    <property type="term" value="F:glutathione transferase activity"/>
    <property type="evidence" value="ECO:0007669"/>
    <property type="project" value="UniProtKB-EC"/>
</dbReference>
<dbReference type="FunFam" id="1.20.1050.10:FF:000008">
    <property type="entry name" value="Glutathione S-transferase theta-1"/>
    <property type="match status" value="1"/>
</dbReference>
<evidence type="ECO:0000259" key="8">
    <source>
        <dbReference type="PROSITE" id="PS50404"/>
    </source>
</evidence>
<dbReference type="InterPro" id="IPR051369">
    <property type="entry name" value="GST_Theta"/>
</dbReference>
<dbReference type="InterPro" id="IPR040075">
    <property type="entry name" value="GST_N_Theta"/>
</dbReference>
<feature type="domain" description="GST C-terminal" evidence="9">
    <location>
        <begin position="105"/>
        <end position="239"/>
    </location>
</feature>
<dbReference type="CTD" id="2953"/>
<dbReference type="RefSeq" id="NP_001279515.1">
    <property type="nucleotide sequence ID" value="NM_001292586.1"/>
</dbReference>
<accession>K4FT93</accession>
<dbReference type="SUPFAM" id="SSF52833">
    <property type="entry name" value="Thioredoxin-like"/>
    <property type="match status" value="1"/>
</dbReference>
<dbReference type="EMBL" id="JX053115">
    <property type="protein sequence ID" value="AFK11343.1"/>
    <property type="molecule type" value="mRNA"/>
</dbReference>
<dbReference type="GO" id="GO:0006749">
    <property type="term" value="P:glutathione metabolic process"/>
    <property type="evidence" value="ECO:0007669"/>
    <property type="project" value="TreeGrafter"/>
</dbReference>
<feature type="domain" description="GST N-terminal" evidence="8">
    <location>
        <begin position="18"/>
        <end position="99"/>
    </location>
</feature>
<dbReference type="InterPro" id="IPR004046">
    <property type="entry name" value="GST_C"/>
</dbReference>
<dbReference type="PANTHER" id="PTHR43917:SF10">
    <property type="entry name" value="GLUTATHIONE TRANSFERASE"/>
    <property type="match status" value="1"/>
</dbReference>
<dbReference type="AlphaFoldDB" id="K4FT93"/>
<dbReference type="InterPro" id="IPR040077">
    <property type="entry name" value="GST_C_Theta"/>
</dbReference>
<organism evidence="10">
    <name type="scientific">Callorhinchus milii</name>
    <name type="common">Ghost shark</name>
    <dbReference type="NCBI Taxonomy" id="7868"/>
    <lineage>
        <taxon>Eukaryota</taxon>
        <taxon>Metazoa</taxon>
        <taxon>Chordata</taxon>
        <taxon>Craniata</taxon>
        <taxon>Vertebrata</taxon>
        <taxon>Chondrichthyes</taxon>
        <taxon>Holocephali</taxon>
        <taxon>Chimaeriformes</taxon>
        <taxon>Callorhinchidae</taxon>
        <taxon>Callorhinchus</taxon>
    </lineage>
</organism>
<evidence type="ECO:0000256" key="4">
    <source>
        <dbReference type="ARBA" id="ARBA00012452"/>
    </source>
</evidence>
<dbReference type="InterPro" id="IPR036249">
    <property type="entry name" value="Thioredoxin-like_sf"/>
</dbReference>
<comment type="similarity">
    <text evidence="2">Belongs to the GST superfamily. Theta family.</text>
</comment>
<keyword evidence="5" id="KW-0963">Cytoplasm</keyword>
<dbReference type="SFLD" id="SFLDG00358">
    <property type="entry name" value="Main_(cytGST)"/>
    <property type="match status" value="1"/>
</dbReference>
<dbReference type="EC" id="2.5.1.18" evidence="4"/>
<keyword evidence="6 10" id="KW-0808">Transferase</keyword>
<dbReference type="PROSITE" id="PS50404">
    <property type="entry name" value="GST_NTER"/>
    <property type="match status" value="1"/>
</dbReference>
<dbReference type="InterPro" id="IPR040079">
    <property type="entry name" value="Glutathione_S-Trfase"/>
</dbReference>
<dbReference type="SFLD" id="SFLDG01153">
    <property type="entry name" value="Main.4:_Theta-like"/>
    <property type="match status" value="1"/>
</dbReference>
<evidence type="ECO:0000256" key="1">
    <source>
        <dbReference type="ARBA" id="ARBA00004496"/>
    </source>
</evidence>
<dbReference type="GeneID" id="103184007"/>
<evidence type="ECO:0000256" key="5">
    <source>
        <dbReference type="ARBA" id="ARBA00022490"/>
    </source>
</evidence>
<dbReference type="FunFam" id="3.40.30.10:FF:000176">
    <property type="entry name" value="Glutathione S-transferase theta-1"/>
    <property type="match status" value="1"/>
</dbReference>
<dbReference type="SFLD" id="SFLDS00019">
    <property type="entry name" value="Glutathione_Transferase_(cytos"/>
    <property type="match status" value="1"/>
</dbReference>
<evidence type="ECO:0000259" key="9">
    <source>
        <dbReference type="PROSITE" id="PS50405"/>
    </source>
</evidence>
<dbReference type="OrthoDB" id="422574at2759"/>
<evidence type="ECO:0000256" key="7">
    <source>
        <dbReference type="ARBA" id="ARBA00047960"/>
    </source>
</evidence>
<dbReference type="GO" id="GO:0005737">
    <property type="term" value="C:cytoplasm"/>
    <property type="evidence" value="ECO:0007669"/>
    <property type="project" value="UniProtKB-SubCell"/>
</dbReference>
<dbReference type="InterPro" id="IPR036282">
    <property type="entry name" value="Glutathione-S-Trfase_C_sf"/>
</dbReference>
<comment type="subcellular location">
    <subcellularLocation>
        <location evidence="1">Cytoplasm</location>
    </subcellularLocation>
</comment>
<reference evidence="10" key="1">
    <citation type="journal article" date="2012" name="PLoS ONE">
        <title>Sequencing and Analysis of Full-Length cDNAs, 5'-ESTs and 3'-ESTs from a Cartilaginous Fish, the Elephant Shark (Callorhinchus milii).</title>
        <authorList>
            <person name="Tan Y.Y."/>
            <person name="Kodzius R."/>
            <person name="Tay B.H."/>
            <person name="Tay A."/>
            <person name="Brenner S."/>
            <person name="Venkatesh B."/>
        </authorList>
    </citation>
    <scope>NUCLEOTIDE SEQUENCE</scope>
    <source>
        <tissue evidence="10">Liver</tissue>
    </source>
</reference>
<dbReference type="InterPro" id="IPR010987">
    <property type="entry name" value="Glutathione-S-Trfase_C-like"/>
</dbReference>
<dbReference type="PANTHER" id="PTHR43917">
    <property type="match status" value="1"/>
</dbReference>
<dbReference type="SUPFAM" id="SSF47616">
    <property type="entry name" value="GST C-terminal domain-like"/>
    <property type="match status" value="1"/>
</dbReference>
<name>K4FT93_CALMI</name>
<dbReference type="CDD" id="cd03050">
    <property type="entry name" value="GST_N_Theta"/>
    <property type="match status" value="1"/>
</dbReference>
<evidence type="ECO:0000256" key="6">
    <source>
        <dbReference type="ARBA" id="ARBA00022679"/>
    </source>
</evidence>
<proteinExistence type="evidence at transcript level"/>
<dbReference type="Gene3D" id="1.20.1050.10">
    <property type="match status" value="1"/>
</dbReference>
<dbReference type="KEGG" id="cmk:103184007"/>
<dbReference type="PROSITE" id="PS50405">
    <property type="entry name" value="GST_CTER"/>
    <property type="match status" value="1"/>
</dbReference>
<sequence>MQTLCRAAGTLVASMSRRPVEVYFDLLSQPSRAVLILLRAAGIPHVERPVALRKGEQNSPEFGRLNPMRKVPVIVDNGFVLTESVAILKYLASTYDVPQNWYPRDPQRRAKVDEYMAWQHLNTRMNTAKVFIFEVLIPQMTSQPVDDQKVSKALKDLEGTLDMLETMFLKDKPFLCGDDLTLADLLAICELMQPLGGDRDVLKERPKLASWRSRVQSALGKTFEDVHAIVYRLRNKSRL</sequence>
<comment type="catalytic activity">
    <reaction evidence="7">
        <text>RX + glutathione = an S-substituted glutathione + a halide anion + H(+)</text>
        <dbReference type="Rhea" id="RHEA:16437"/>
        <dbReference type="ChEBI" id="CHEBI:15378"/>
        <dbReference type="ChEBI" id="CHEBI:16042"/>
        <dbReference type="ChEBI" id="CHEBI:17792"/>
        <dbReference type="ChEBI" id="CHEBI:57925"/>
        <dbReference type="ChEBI" id="CHEBI:90779"/>
        <dbReference type="EC" id="2.5.1.18"/>
    </reaction>
</comment>
<evidence type="ECO:0000256" key="3">
    <source>
        <dbReference type="ARBA" id="ARBA00011738"/>
    </source>
</evidence>
<dbReference type="CDD" id="cd03183">
    <property type="entry name" value="GST_C_Theta"/>
    <property type="match status" value="1"/>
</dbReference>
<evidence type="ECO:0000256" key="2">
    <source>
        <dbReference type="ARBA" id="ARBA00009899"/>
    </source>
</evidence>